<keyword evidence="2 6" id="KW-0812">Transmembrane</keyword>
<feature type="domain" description="Major facilitator superfamily (MFS) profile" evidence="7">
    <location>
        <begin position="45"/>
        <end position="493"/>
    </location>
</feature>
<dbReference type="Pfam" id="PF00083">
    <property type="entry name" value="Sugar_tr"/>
    <property type="match status" value="1"/>
</dbReference>
<feature type="transmembrane region" description="Helical" evidence="6">
    <location>
        <begin position="218"/>
        <end position="239"/>
    </location>
</feature>
<dbReference type="PROSITE" id="PS00216">
    <property type="entry name" value="SUGAR_TRANSPORT_1"/>
    <property type="match status" value="1"/>
</dbReference>
<protein>
    <recommendedName>
        <fullName evidence="7">Major facilitator superfamily (MFS) profile domain-containing protein</fullName>
    </recommendedName>
</protein>
<dbReference type="Gene3D" id="1.20.1250.20">
    <property type="entry name" value="MFS general substrate transporter like domains"/>
    <property type="match status" value="1"/>
</dbReference>
<dbReference type="InterPro" id="IPR005829">
    <property type="entry name" value="Sugar_transporter_CS"/>
</dbReference>
<dbReference type="InterPro" id="IPR045263">
    <property type="entry name" value="GLUT"/>
</dbReference>
<evidence type="ECO:0000256" key="6">
    <source>
        <dbReference type="SAM" id="Phobius"/>
    </source>
</evidence>
<dbReference type="SUPFAM" id="SSF103473">
    <property type="entry name" value="MFS general substrate transporter"/>
    <property type="match status" value="1"/>
</dbReference>
<dbReference type="STRING" id="34508.A0A4V6A4B5"/>
<evidence type="ECO:0000256" key="2">
    <source>
        <dbReference type="ARBA" id="ARBA00022692"/>
    </source>
</evidence>
<evidence type="ECO:0000259" key="7">
    <source>
        <dbReference type="PROSITE" id="PS50850"/>
    </source>
</evidence>
<evidence type="ECO:0000256" key="3">
    <source>
        <dbReference type="ARBA" id="ARBA00022989"/>
    </source>
</evidence>
<gene>
    <name evidence="8" type="ORF">L596_011011</name>
</gene>
<evidence type="ECO:0000256" key="1">
    <source>
        <dbReference type="ARBA" id="ARBA00004141"/>
    </source>
</evidence>
<feature type="transmembrane region" description="Helical" evidence="6">
    <location>
        <begin position="186"/>
        <end position="206"/>
    </location>
</feature>
<feature type="transmembrane region" description="Helical" evidence="6">
    <location>
        <begin position="41"/>
        <end position="63"/>
    </location>
</feature>
<dbReference type="InterPro" id="IPR036259">
    <property type="entry name" value="MFS_trans_sf"/>
</dbReference>
<dbReference type="PANTHER" id="PTHR23503:SF106">
    <property type="entry name" value="MAJOR FACILITATOR SUPERFAMILY (MFS) PROFILE DOMAIN-CONTAINING PROTEIN"/>
    <property type="match status" value="1"/>
</dbReference>
<dbReference type="InterPro" id="IPR020846">
    <property type="entry name" value="MFS_dom"/>
</dbReference>
<sequence length="513" mass="56599">MIKSCRGVADVNPPPSYRESDAQKRSELDLDKESAWPSVRLFLTGLIVVLGGSFHFGFQISLINPMAEVFKEFIVESFVTRFDLDINGIIWKIIWPTVAGILFVGCTLGAFAATPLMERLGSKFVLMTSSLILITSFLLSVGSKLFGMAELFIVSRLISGVGIGMITTTSGVYLTEIAPISLRGFMGTMIGFSTNIGFVSASALGLSQLLGHSDRWQYAYALEVLPCVILFLSTFFFFYESPFFLLRTNKRSEAAEAVLIFRGSITDNYKLERILRAMEHELSESSQSRSRWRDLLQNGGVRWAAIIAATVNATVSFSGIMAVSFFGTFLLQAIGFTENGAAMANFLASFSGTAGAILSSLVVDKLGRRSLLIGSLIALALINVLMMLNTVIFLNYNIVCTGYVFLVFFVVFLFVFSFGVGPLAWFVSTELTLPAHRPKVQSVAVASQYISCFLSPLFFYPLQNLFGPLSFLIFIVPPAFTAGFLYYTLPETRNRPTEEIVRELEGRTDEAKH</sequence>
<evidence type="ECO:0000313" key="9">
    <source>
        <dbReference type="Proteomes" id="UP000298663"/>
    </source>
</evidence>
<feature type="transmembrane region" description="Helical" evidence="6">
    <location>
        <begin position="402"/>
        <end position="428"/>
    </location>
</feature>
<feature type="transmembrane region" description="Helical" evidence="6">
    <location>
        <begin position="153"/>
        <end position="174"/>
    </location>
</feature>
<comment type="caution">
    <text evidence="8">The sequence shown here is derived from an EMBL/GenBank/DDBJ whole genome shotgun (WGS) entry which is preliminary data.</text>
</comment>
<feature type="transmembrane region" description="Helical" evidence="6">
    <location>
        <begin position="370"/>
        <end position="396"/>
    </location>
</feature>
<feature type="transmembrane region" description="Helical" evidence="6">
    <location>
        <begin position="124"/>
        <end position="141"/>
    </location>
</feature>
<keyword evidence="4 6" id="KW-0472">Membrane</keyword>
<name>A0A4V6A4B5_STECR</name>
<feature type="region of interest" description="Disordered" evidence="5">
    <location>
        <begin position="1"/>
        <end position="25"/>
    </location>
</feature>
<feature type="transmembrane region" description="Helical" evidence="6">
    <location>
        <begin position="465"/>
        <end position="487"/>
    </location>
</feature>
<proteinExistence type="predicted"/>
<dbReference type="OrthoDB" id="4142200at2759"/>
<dbReference type="GO" id="GO:0015149">
    <property type="term" value="F:hexose transmembrane transporter activity"/>
    <property type="evidence" value="ECO:0007669"/>
    <property type="project" value="TreeGrafter"/>
</dbReference>
<reference evidence="8 9" key="1">
    <citation type="journal article" date="2015" name="Genome Biol.">
        <title>Comparative genomics of Steinernema reveals deeply conserved gene regulatory networks.</title>
        <authorList>
            <person name="Dillman A.R."/>
            <person name="Macchietto M."/>
            <person name="Porter C.F."/>
            <person name="Rogers A."/>
            <person name="Williams B."/>
            <person name="Antoshechkin I."/>
            <person name="Lee M.M."/>
            <person name="Goodwin Z."/>
            <person name="Lu X."/>
            <person name="Lewis E.E."/>
            <person name="Goodrich-Blair H."/>
            <person name="Stock S.P."/>
            <person name="Adams B.J."/>
            <person name="Sternberg P.W."/>
            <person name="Mortazavi A."/>
        </authorList>
    </citation>
    <scope>NUCLEOTIDE SEQUENCE [LARGE SCALE GENOMIC DNA]</scope>
    <source>
        <strain evidence="8 9">ALL</strain>
    </source>
</reference>
<dbReference type="AlphaFoldDB" id="A0A4V6A4B5"/>
<evidence type="ECO:0000313" key="8">
    <source>
        <dbReference type="EMBL" id="TKR86415.1"/>
    </source>
</evidence>
<feature type="transmembrane region" description="Helical" evidence="6">
    <location>
        <begin position="89"/>
        <end position="112"/>
    </location>
</feature>
<dbReference type="PROSITE" id="PS00217">
    <property type="entry name" value="SUGAR_TRANSPORT_2"/>
    <property type="match status" value="1"/>
</dbReference>
<dbReference type="PANTHER" id="PTHR23503">
    <property type="entry name" value="SOLUTE CARRIER FAMILY 2"/>
    <property type="match status" value="1"/>
</dbReference>
<reference evidence="8 9" key="2">
    <citation type="journal article" date="2019" name="G3 (Bethesda)">
        <title>Hybrid Assembly of the Genome of the Entomopathogenic Nematode Steinernema carpocapsae Identifies the X-Chromosome.</title>
        <authorList>
            <person name="Serra L."/>
            <person name="Macchietto M."/>
            <person name="Macias-Munoz A."/>
            <person name="McGill C.J."/>
            <person name="Rodriguez I.M."/>
            <person name="Rodriguez B."/>
            <person name="Murad R."/>
            <person name="Mortazavi A."/>
        </authorList>
    </citation>
    <scope>NUCLEOTIDE SEQUENCE [LARGE SCALE GENOMIC DNA]</scope>
    <source>
        <strain evidence="8 9">ALL</strain>
    </source>
</reference>
<feature type="transmembrane region" description="Helical" evidence="6">
    <location>
        <begin position="303"/>
        <end position="331"/>
    </location>
</feature>
<feature type="transmembrane region" description="Helical" evidence="6">
    <location>
        <begin position="440"/>
        <end position="459"/>
    </location>
</feature>
<dbReference type="InterPro" id="IPR003663">
    <property type="entry name" value="Sugar/inositol_transpt"/>
</dbReference>
<keyword evidence="9" id="KW-1185">Reference proteome</keyword>
<evidence type="ECO:0000256" key="5">
    <source>
        <dbReference type="SAM" id="MobiDB-lite"/>
    </source>
</evidence>
<evidence type="ECO:0000256" key="4">
    <source>
        <dbReference type="ARBA" id="ARBA00023136"/>
    </source>
</evidence>
<comment type="subcellular location">
    <subcellularLocation>
        <location evidence="1">Membrane</location>
        <topology evidence="1">Multi-pass membrane protein</topology>
    </subcellularLocation>
</comment>
<dbReference type="PRINTS" id="PR00171">
    <property type="entry name" value="SUGRTRNSPORT"/>
</dbReference>
<accession>A0A4V6A4B5</accession>
<organism evidence="8 9">
    <name type="scientific">Steinernema carpocapsae</name>
    <name type="common">Entomopathogenic nematode</name>
    <dbReference type="NCBI Taxonomy" id="34508"/>
    <lineage>
        <taxon>Eukaryota</taxon>
        <taxon>Metazoa</taxon>
        <taxon>Ecdysozoa</taxon>
        <taxon>Nematoda</taxon>
        <taxon>Chromadorea</taxon>
        <taxon>Rhabditida</taxon>
        <taxon>Tylenchina</taxon>
        <taxon>Panagrolaimomorpha</taxon>
        <taxon>Strongyloidoidea</taxon>
        <taxon>Steinernematidae</taxon>
        <taxon>Steinernema</taxon>
    </lineage>
</organism>
<dbReference type="Proteomes" id="UP000298663">
    <property type="component" value="Unassembled WGS sequence"/>
</dbReference>
<feature type="transmembrane region" description="Helical" evidence="6">
    <location>
        <begin position="343"/>
        <end position="363"/>
    </location>
</feature>
<dbReference type="InterPro" id="IPR005828">
    <property type="entry name" value="MFS_sugar_transport-like"/>
</dbReference>
<keyword evidence="3 6" id="KW-1133">Transmembrane helix</keyword>
<dbReference type="GO" id="GO:0016020">
    <property type="term" value="C:membrane"/>
    <property type="evidence" value="ECO:0007669"/>
    <property type="project" value="UniProtKB-SubCell"/>
</dbReference>
<dbReference type="PROSITE" id="PS50850">
    <property type="entry name" value="MFS"/>
    <property type="match status" value="1"/>
</dbReference>
<dbReference type="EMBL" id="AZBU02000003">
    <property type="protein sequence ID" value="TKR86415.1"/>
    <property type="molecule type" value="Genomic_DNA"/>
</dbReference>